<reference evidence="3" key="2">
    <citation type="submission" date="2025-08" db="UniProtKB">
        <authorList>
            <consortium name="Ensembl"/>
        </authorList>
    </citation>
    <scope>IDENTIFICATION</scope>
</reference>
<dbReference type="AlphaFoldDB" id="H2YZZ4"/>
<dbReference type="InParanoid" id="H2YZZ4"/>
<sequence length="86" mass="9759">KNTIIGLCLFLQLILVQANIGLYNASDHVTILNGDHLLETITNSSTPWFVEYYSEWCGHCQDFAPIFKALAKDVAEWHRLVRVAVI</sequence>
<dbReference type="GO" id="GO:0016971">
    <property type="term" value="F:flavin-dependent sulfhydryl oxidase activity"/>
    <property type="evidence" value="ECO:0007669"/>
    <property type="project" value="InterPro"/>
</dbReference>
<dbReference type="Ensembl" id="ENSCSAVT00000011037.1">
    <property type="protein sequence ID" value="ENSCSAVP00000010906.1"/>
    <property type="gene ID" value="ENSCSAVG00000006389.1"/>
</dbReference>
<evidence type="ECO:0000256" key="1">
    <source>
        <dbReference type="SAM" id="SignalP"/>
    </source>
</evidence>
<protein>
    <recommendedName>
        <fullName evidence="2">Thioredoxin domain-containing protein</fullName>
    </recommendedName>
</protein>
<dbReference type="Gene3D" id="3.40.30.10">
    <property type="entry name" value="Glutaredoxin"/>
    <property type="match status" value="1"/>
</dbReference>
<dbReference type="InterPro" id="IPR039798">
    <property type="entry name" value="Sulfhydryl_oxidase"/>
</dbReference>
<evidence type="ECO:0000313" key="3">
    <source>
        <dbReference type="Ensembl" id="ENSCSAVP00000010906.1"/>
    </source>
</evidence>
<reference evidence="4" key="1">
    <citation type="submission" date="2003-08" db="EMBL/GenBank/DDBJ databases">
        <authorList>
            <person name="Birren B."/>
            <person name="Nusbaum C."/>
            <person name="Abebe A."/>
            <person name="Abouelleil A."/>
            <person name="Adekoya E."/>
            <person name="Ait-zahra M."/>
            <person name="Allen N."/>
            <person name="Allen T."/>
            <person name="An P."/>
            <person name="Anderson M."/>
            <person name="Anderson S."/>
            <person name="Arachchi H."/>
            <person name="Armbruster J."/>
            <person name="Bachantsang P."/>
            <person name="Baldwin J."/>
            <person name="Barry A."/>
            <person name="Bayul T."/>
            <person name="Blitshsteyn B."/>
            <person name="Bloom T."/>
            <person name="Blye J."/>
            <person name="Boguslavskiy L."/>
            <person name="Borowsky M."/>
            <person name="Boukhgalter B."/>
            <person name="Brunache A."/>
            <person name="Butler J."/>
            <person name="Calixte N."/>
            <person name="Calvo S."/>
            <person name="Camarata J."/>
            <person name="Campo K."/>
            <person name="Chang J."/>
            <person name="Cheshatsang Y."/>
            <person name="Citroen M."/>
            <person name="Collymore A."/>
            <person name="Considine T."/>
            <person name="Cook A."/>
            <person name="Cooke P."/>
            <person name="Corum B."/>
            <person name="Cuomo C."/>
            <person name="David R."/>
            <person name="Dawoe T."/>
            <person name="Degray S."/>
            <person name="Dodge S."/>
            <person name="Dooley K."/>
            <person name="Dorje P."/>
            <person name="Dorjee K."/>
            <person name="Dorris L."/>
            <person name="Duffey N."/>
            <person name="Dupes A."/>
            <person name="Elkins T."/>
            <person name="Engels R."/>
            <person name="Erickson J."/>
            <person name="Farina A."/>
            <person name="Faro S."/>
            <person name="Ferreira P."/>
            <person name="Fischer H."/>
            <person name="Fitzgerald M."/>
            <person name="Foley K."/>
            <person name="Gage D."/>
            <person name="Galagan J."/>
            <person name="Gearin G."/>
            <person name="Gnerre S."/>
            <person name="Gnirke A."/>
            <person name="Goyette A."/>
            <person name="Graham J."/>
            <person name="Grandbois E."/>
            <person name="Gyaltsen K."/>
            <person name="Hafez N."/>
            <person name="Hagopian D."/>
            <person name="Hagos B."/>
            <person name="Hall J."/>
            <person name="Hatcher B."/>
            <person name="Heller A."/>
            <person name="Higgins H."/>
            <person name="Honan T."/>
            <person name="Horn A."/>
            <person name="Houde N."/>
            <person name="Hughes L."/>
            <person name="Hulme W."/>
            <person name="Husby E."/>
            <person name="Iliev I."/>
            <person name="Jaffe D."/>
            <person name="Jones C."/>
            <person name="Kamal M."/>
            <person name="Kamat A."/>
            <person name="Kamvysselis M."/>
            <person name="Karlsson E."/>
            <person name="Kells C."/>
            <person name="Kieu A."/>
            <person name="Kisner P."/>
            <person name="Kodira C."/>
            <person name="Kulbokas E."/>
            <person name="Labutti K."/>
            <person name="Lama D."/>
            <person name="Landers T."/>
            <person name="Leger J."/>
            <person name="Levine S."/>
            <person name="Lewis D."/>
            <person name="Lewis T."/>
            <person name="Lindblad-toh K."/>
            <person name="Liu X."/>
            <person name="Lokyitsang T."/>
            <person name="Lokyitsang Y."/>
            <person name="Lucien O."/>
            <person name="Lui A."/>
            <person name="Ma L.J."/>
            <person name="Mabbitt R."/>
            <person name="Macdonald J."/>
            <person name="Maclean C."/>
            <person name="Major J."/>
            <person name="Manning J."/>
            <person name="Marabella R."/>
            <person name="Maru K."/>
            <person name="Matthews C."/>
            <person name="Mauceli E."/>
            <person name="Mccarthy M."/>
            <person name="Mcdonough S."/>
            <person name="Mcghee T."/>
            <person name="Meldrim J."/>
            <person name="Meneus L."/>
            <person name="Mesirov J."/>
            <person name="Mihalev A."/>
            <person name="Mihova T."/>
            <person name="Mikkelsen T."/>
            <person name="Mlenga V."/>
            <person name="Moru K."/>
            <person name="Mozes J."/>
            <person name="Mulrain L."/>
            <person name="Munson G."/>
            <person name="Naylor J."/>
            <person name="Newes C."/>
            <person name="Nguyen C."/>
            <person name="Nguyen N."/>
            <person name="Nguyen T."/>
            <person name="Nicol R."/>
            <person name="Nielsen C."/>
            <person name="Nizzari M."/>
            <person name="Norbu C."/>
            <person name="Norbu N."/>
            <person name="O'donnell P."/>
            <person name="Okoawo O."/>
            <person name="O'leary S."/>
            <person name="Omotosho B."/>
            <person name="O'neill K."/>
            <person name="Osman S."/>
            <person name="Parker S."/>
            <person name="Perrin D."/>
            <person name="Phunkhang P."/>
            <person name="Piqani B."/>
            <person name="Purcell S."/>
            <person name="Rachupka T."/>
            <person name="Ramasamy U."/>
            <person name="Rameau R."/>
            <person name="Ray V."/>
            <person name="Raymond C."/>
            <person name="Retta R."/>
            <person name="Richardson S."/>
            <person name="Rise C."/>
            <person name="Rodriguez J."/>
            <person name="Rogers J."/>
            <person name="Rogov P."/>
            <person name="Rutman M."/>
            <person name="Schupbach R."/>
            <person name="Seaman C."/>
            <person name="Settipalli S."/>
            <person name="Sharpe T."/>
            <person name="Sheridan J."/>
            <person name="Sherpa N."/>
            <person name="Shi J."/>
            <person name="Smirnov S."/>
            <person name="Smith C."/>
            <person name="Sougnez C."/>
            <person name="Spencer B."/>
            <person name="Stalker J."/>
            <person name="Stange-thomann N."/>
            <person name="Stavropoulos S."/>
            <person name="Stetson K."/>
            <person name="Stone C."/>
            <person name="Stone S."/>
            <person name="Stubbs M."/>
            <person name="Talamas J."/>
            <person name="Tchuinga P."/>
            <person name="Tenzing P."/>
            <person name="Tesfaye S."/>
            <person name="Theodore J."/>
            <person name="Thoulutsang Y."/>
            <person name="Topham K."/>
            <person name="Towey S."/>
            <person name="Tsamla T."/>
            <person name="Tsomo N."/>
            <person name="Vallee D."/>
            <person name="Vassiliev H."/>
            <person name="Venkataraman V."/>
            <person name="Vinson J."/>
            <person name="Vo A."/>
            <person name="Wade C."/>
            <person name="Wang S."/>
            <person name="Wangchuk T."/>
            <person name="Wangdi T."/>
            <person name="Whittaker C."/>
            <person name="Wilkinson J."/>
            <person name="Wu Y."/>
            <person name="Wyman D."/>
            <person name="Yadav S."/>
            <person name="Yang S."/>
            <person name="Yang X."/>
            <person name="Yeager S."/>
            <person name="Yee E."/>
            <person name="Young G."/>
            <person name="Zainoun J."/>
            <person name="Zembeck L."/>
            <person name="Zimmer A."/>
            <person name="Zody M."/>
            <person name="Lander E."/>
        </authorList>
    </citation>
    <scope>NUCLEOTIDE SEQUENCE [LARGE SCALE GENOMIC DNA]</scope>
</reference>
<proteinExistence type="predicted"/>
<evidence type="ECO:0000313" key="4">
    <source>
        <dbReference type="Proteomes" id="UP000007875"/>
    </source>
</evidence>
<dbReference type="InterPro" id="IPR017937">
    <property type="entry name" value="Thioredoxin_CS"/>
</dbReference>
<feature type="chain" id="PRO_5003578698" description="Thioredoxin domain-containing protein" evidence="1">
    <location>
        <begin position="19"/>
        <end position="86"/>
    </location>
</feature>
<dbReference type="SUPFAM" id="SSF52833">
    <property type="entry name" value="Thioredoxin-like"/>
    <property type="match status" value="1"/>
</dbReference>
<organism evidence="3 4">
    <name type="scientific">Ciona savignyi</name>
    <name type="common">Pacific transparent sea squirt</name>
    <dbReference type="NCBI Taxonomy" id="51511"/>
    <lineage>
        <taxon>Eukaryota</taxon>
        <taxon>Metazoa</taxon>
        <taxon>Chordata</taxon>
        <taxon>Tunicata</taxon>
        <taxon>Ascidiacea</taxon>
        <taxon>Phlebobranchia</taxon>
        <taxon>Cionidae</taxon>
        <taxon>Ciona</taxon>
    </lineage>
</organism>
<dbReference type="HOGENOM" id="CLU_2503523_0_0_1"/>
<dbReference type="eggNOG" id="KOG1731">
    <property type="taxonomic scope" value="Eukaryota"/>
</dbReference>
<dbReference type="GO" id="GO:0006457">
    <property type="term" value="P:protein folding"/>
    <property type="evidence" value="ECO:0007669"/>
    <property type="project" value="TreeGrafter"/>
</dbReference>
<keyword evidence="1" id="KW-0732">Signal</keyword>
<dbReference type="OMA" id="HVTILNG"/>
<dbReference type="InterPro" id="IPR013766">
    <property type="entry name" value="Thioredoxin_domain"/>
</dbReference>
<accession>H2YZZ4</accession>
<dbReference type="Pfam" id="PF00085">
    <property type="entry name" value="Thioredoxin"/>
    <property type="match status" value="1"/>
</dbReference>
<dbReference type="Proteomes" id="UP000007875">
    <property type="component" value="Unassembled WGS sequence"/>
</dbReference>
<feature type="signal peptide" evidence="1">
    <location>
        <begin position="1"/>
        <end position="18"/>
    </location>
</feature>
<dbReference type="GO" id="GO:0003756">
    <property type="term" value="F:protein disulfide isomerase activity"/>
    <property type="evidence" value="ECO:0007669"/>
    <property type="project" value="TreeGrafter"/>
</dbReference>
<dbReference type="PANTHER" id="PTHR22897">
    <property type="entry name" value="QUIESCIN Q6-RELATED SULFHYDRYL OXIDASE"/>
    <property type="match status" value="1"/>
</dbReference>
<dbReference type="PANTHER" id="PTHR22897:SF8">
    <property type="entry name" value="SULFHYDRYL OXIDASE"/>
    <property type="match status" value="1"/>
</dbReference>
<dbReference type="STRING" id="51511.ENSCSAVP00000010906"/>
<dbReference type="InterPro" id="IPR036249">
    <property type="entry name" value="Thioredoxin-like_sf"/>
</dbReference>
<dbReference type="GO" id="GO:0005615">
    <property type="term" value="C:extracellular space"/>
    <property type="evidence" value="ECO:0007669"/>
    <property type="project" value="TreeGrafter"/>
</dbReference>
<reference evidence="3" key="3">
    <citation type="submission" date="2025-09" db="UniProtKB">
        <authorList>
            <consortium name="Ensembl"/>
        </authorList>
    </citation>
    <scope>IDENTIFICATION</scope>
</reference>
<dbReference type="GO" id="GO:0000139">
    <property type="term" value="C:Golgi membrane"/>
    <property type="evidence" value="ECO:0007669"/>
    <property type="project" value="TreeGrafter"/>
</dbReference>
<keyword evidence="4" id="KW-1185">Reference proteome</keyword>
<feature type="domain" description="Thioredoxin" evidence="2">
    <location>
        <begin position="30"/>
        <end position="83"/>
    </location>
</feature>
<dbReference type="PROSITE" id="PS00194">
    <property type="entry name" value="THIOREDOXIN_1"/>
    <property type="match status" value="1"/>
</dbReference>
<name>H2YZZ4_CIOSA</name>
<evidence type="ECO:0000259" key="2">
    <source>
        <dbReference type="Pfam" id="PF00085"/>
    </source>
</evidence>